<keyword evidence="2" id="KW-0732">Signal</keyword>
<proteinExistence type="evidence at transcript level"/>
<evidence type="ECO:0000256" key="1">
    <source>
        <dbReference type="SAM" id="Coils"/>
    </source>
</evidence>
<keyword evidence="1" id="KW-0175">Coiled coil</keyword>
<feature type="chain" id="PRO_5044339964" evidence="2">
    <location>
        <begin position="17"/>
        <end position="366"/>
    </location>
</feature>
<feature type="signal peptide" evidence="2">
    <location>
        <begin position="1"/>
        <end position="16"/>
    </location>
</feature>
<dbReference type="AlphaFoldDB" id="A0AB38ZE79"/>
<sequence length="366" mass="41129">MSKLWLLLLLVAAAYAYPANPDEDEDVGYLEDPGVMDNVIDAEEELEDYMEEDPEKGTMDILKEAWGRFKKLGKKELKKIIGIMKKKFCSQQNDFEEDEELEDEPKKGGLAAKLKALQQKMKELKKKAKEMYANNKQKLKEELKKVNKWLCDRLEKLDQQEDVEEFEEDGDDEERGFGSFLKKLVKKVSSFAKKNMKKGLKFLKKNAVKITPLECEGKTCKSCVKSIVQLSACVEMTLERNGKESSLNMKITVNGDSKWEKNIKLGDVPSCYDIGKPIGKICCKGLQGKGKSSKGQANVNFCLAIVAPDHGVGCKFCASYQDKKFKVKMSPKLFAGTIAEDGDIVEIAKNGEDAQALLGPDEYELD</sequence>
<dbReference type="EMBL" id="PP510802">
    <property type="protein sequence ID" value="WXH71727.1"/>
    <property type="molecule type" value="mRNA"/>
</dbReference>
<accession>A0AB38ZE79</accession>
<evidence type="ECO:0000313" key="3">
    <source>
        <dbReference type="EMBL" id="WXH71727.1"/>
    </source>
</evidence>
<name>A0AB38ZE79_9HEMI</name>
<evidence type="ECO:0000256" key="2">
    <source>
        <dbReference type="SAM" id="SignalP"/>
    </source>
</evidence>
<reference evidence="3" key="1">
    <citation type="submission" date="2024-03" db="EMBL/GenBank/DDBJ databases">
        <authorList>
            <person name="Jin J.A."/>
            <person name="King G.A."/>
            <person name="Walker A."/>
        </authorList>
    </citation>
    <scope>NUCLEOTIDE SEQUENCE</scope>
</reference>
<protein>
    <submittedName>
        <fullName evidence="3">Venom redulysin 4</fullName>
    </submittedName>
</protein>
<organism evidence="3">
    <name type="scientific">Ectomocoris sp</name>
    <dbReference type="NCBI Taxonomy" id="3104572"/>
    <lineage>
        <taxon>Eukaryota</taxon>
        <taxon>Metazoa</taxon>
        <taxon>Ecdysozoa</taxon>
        <taxon>Arthropoda</taxon>
        <taxon>Hexapoda</taxon>
        <taxon>Insecta</taxon>
        <taxon>Pterygota</taxon>
        <taxon>Neoptera</taxon>
        <taxon>Paraneoptera</taxon>
        <taxon>Hemiptera</taxon>
        <taxon>Heteroptera</taxon>
        <taxon>Panheteroptera</taxon>
        <taxon>Cimicomorpha</taxon>
        <taxon>Reduviidae</taxon>
        <taxon>Peiratinae</taxon>
        <taxon>Ectomocoris</taxon>
    </lineage>
</organism>
<feature type="coiled-coil region" evidence="1">
    <location>
        <begin position="107"/>
        <end position="160"/>
    </location>
</feature>